<dbReference type="EMBL" id="JADCTT010000016">
    <property type="protein sequence ID" value="KAF9743699.1"/>
    <property type="molecule type" value="Genomic_DNA"/>
</dbReference>
<reference evidence="4" key="1">
    <citation type="submission" date="2020-10" db="EMBL/GenBank/DDBJ databases">
        <title>High-Quality Genome Resource of Clonostachys rosea strain S41 by Oxford Nanopore Long-Read Sequencing.</title>
        <authorList>
            <person name="Wang H."/>
        </authorList>
    </citation>
    <scope>NUCLEOTIDE SEQUENCE</scope>
    <source>
        <strain evidence="4">S41</strain>
    </source>
</reference>
<sequence length="708" mass="78125">MLEKFDIDYVVLEAYPDIAPQVGASIGLLPNGLRILDQLGCYDAYRAKAEDQIYQHAYLREPSGKVYGYQHDLMAMWEKMLGYPMIFIDRQMLIQVLYSNLSHKERVLTSKRVISVDILEASAQVTTKDGQVFSGDIVVGADGIHSTVRKEMWRHAPPGYFPHDEYSKVPASTLCIFGISHRPDAYPGASQHNTLSEGHSYFVMAAPGNRVYWFLFMELKETLYGENIPRYTKDDEAEIVKQHFDDYILDNMTFKDLYDKRIVDPVTGQGGNGAIESGVLLVNALLRKLDTNLNGLSEKQVEDVFAEIHAGRFERAQDVVQQGYWLQNAFTQRSAMGKLIARYFMPALGSFGVLYRGVEFCSPAASLSRLETPRRPRAVPFEDELPAKPVKNPHQIGKLASVAVTMCLCALGADLVHVPKRLDLAIDALCSMNIPRASILPDITFVVKIASLLAMALVESNRIGNKLTSCVLIAIFAIVNNFLGPGAIGPLAALFAHWSCGLIVGRHVPVEAARMILPIVAVGYILPAIIAVSRMDSTSIMIWKNAPIICFMLARSLLPLSSPSGSHIADDEKLKLHFERERTRNMFAKADLPYIRLVHYSAFLVSAATQLINVYHHGSLVNLTLTGKNARLAILGFSRYDDLAFTLSSLVLALGAAPLGLRRHGYITTSQSFASALFICLALPIVGPTATIAGMAIYRESILAGFGQ</sequence>
<evidence type="ECO:0008006" key="6">
    <source>
        <dbReference type="Google" id="ProtNLM"/>
    </source>
</evidence>
<dbReference type="Proteomes" id="UP000616885">
    <property type="component" value="Unassembled WGS sequence"/>
</dbReference>
<comment type="cofactor">
    <cofactor evidence="1">
        <name>FAD</name>
        <dbReference type="ChEBI" id="CHEBI:57692"/>
    </cofactor>
</comment>
<accession>A0A8H7K2C4</accession>
<gene>
    <name evidence="4" type="ORF">IM811_006039</name>
</gene>
<dbReference type="InterPro" id="IPR036188">
    <property type="entry name" value="FAD/NAD-bd_sf"/>
</dbReference>
<dbReference type="AlphaFoldDB" id="A0A8H7K2C4"/>
<evidence type="ECO:0000256" key="3">
    <source>
        <dbReference type="SAM" id="Phobius"/>
    </source>
</evidence>
<feature type="transmembrane region" description="Helical" evidence="3">
    <location>
        <begin position="643"/>
        <end position="661"/>
    </location>
</feature>
<feature type="transmembrane region" description="Helical" evidence="3">
    <location>
        <begin position="470"/>
        <end position="495"/>
    </location>
</feature>
<protein>
    <recommendedName>
        <fullName evidence="6">FAD-binding domain-containing protein</fullName>
    </recommendedName>
</protein>
<dbReference type="InterPro" id="IPR050562">
    <property type="entry name" value="FAD_mOase_fung"/>
</dbReference>
<dbReference type="PANTHER" id="PTHR47356">
    <property type="entry name" value="FAD-DEPENDENT MONOOXYGENASE ASQG-RELATED"/>
    <property type="match status" value="1"/>
</dbReference>
<evidence type="ECO:0000256" key="2">
    <source>
        <dbReference type="ARBA" id="ARBA00023033"/>
    </source>
</evidence>
<evidence type="ECO:0000313" key="5">
    <source>
        <dbReference type="Proteomes" id="UP000616885"/>
    </source>
</evidence>
<name>A0A8H7K2C4_BIOOC</name>
<evidence type="ECO:0000256" key="1">
    <source>
        <dbReference type="ARBA" id="ARBA00001974"/>
    </source>
</evidence>
<dbReference type="Gene3D" id="3.50.50.60">
    <property type="entry name" value="FAD/NAD(P)-binding domain"/>
    <property type="match status" value="1"/>
</dbReference>
<dbReference type="SUPFAM" id="SSF51905">
    <property type="entry name" value="FAD/NAD(P)-binding domain"/>
    <property type="match status" value="1"/>
</dbReference>
<dbReference type="PANTHER" id="PTHR47356:SF2">
    <property type="entry name" value="FAD-BINDING DOMAIN-CONTAINING PROTEIN-RELATED"/>
    <property type="match status" value="1"/>
</dbReference>
<proteinExistence type="predicted"/>
<feature type="transmembrane region" description="Helical" evidence="3">
    <location>
        <begin position="594"/>
        <end position="615"/>
    </location>
</feature>
<evidence type="ECO:0000313" key="4">
    <source>
        <dbReference type="EMBL" id="KAF9743699.1"/>
    </source>
</evidence>
<keyword evidence="3" id="KW-0472">Membrane</keyword>
<organism evidence="4 5">
    <name type="scientific">Bionectria ochroleuca</name>
    <name type="common">Gliocladium roseum</name>
    <dbReference type="NCBI Taxonomy" id="29856"/>
    <lineage>
        <taxon>Eukaryota</taxon>
        <taxon>Fungi</taxon>
        <taxon>Dikarya</taxon>
        <taxon>Ascomycota</taxon>
        <taxon>Pezizomycotina</taxon>
        <taxon>Sordariomycetes</taxon>
        <taxon>Hypocreomycetidae</taxon>
        <taxon>Hypocreales</taxon>
        <taxon>Bionectriaceae</taxon>
        <taxon>Clonostachys</taxon>
    </lineage>
</organism>
<keyword evidence="3" id="KW-0812">Transmembrane</keyword>
<dbReference type="GO" id="GO:0004497">
    <property type="term" value="F:monooxygenase activity"/>
    <property type="evidence" value="ECO:0007669"/>
    <property type="project" value="UniProtKB-KW"/>
</dbReference>
<keyword evidence="2" id="KW-0503">Monooxygenase</keyword>
<keyword evidence="3" id="KW-1133">Transmembrane helix</keyword>
<keyword evidence="2" id="KW-0560">Oxidoreductase</keyword>
<feature type="transmembrane region" description="Helical" evidence="3">
    <location>
        <begin position="515"/>
        <end position="533"/>
    </location>
</feature>
<feature type="transmembrane region" description="Helical" evidence="3">
    <location>
        <begin position="439"/>
        <end position="458"/>
    </location>
</feature>
<comment type="caution">
    <text evidence="4">The sequence shown here is derived from an EMBL/GenBank/DDBJ whole genome shotgun (WGS) entry which is preliminary data.</text>
</comment>
<feature type="transmembrane region" description="Helical" evidence="3">
    <location>
        <begin position="673"/>
        <end position="698"/>
    </location>
</feature>